<gene>
    <name evidence="2" type="ORF">Egran_00861</name>
</gene>
<comment type="caution">
    <text evidence="2">The sequence shown here is derived from an EMBL/GenBank/DDBJ whole genome shotgun (WGS) entry which is preliminary data.</text>
</comment>
<dbReference type="InterPro" id="IPR036409">
    <property type="entry name" value="Aldolase_II/adducin_N_sf"/>
</dbReference>
<evidence type="ECO:0000313" key="2">
    <source>
        <dbReference type="EMBL" id="OXV11376.1"/>
    </source>
</evidence>
<dbReference type="Pfam" id="PF00596">
    <property type="entry name" value="Aldolase_II"/>
    <property type="match status" value="1"/>
</dbReference>
<dbReference type="Proteomes" id="UP000243515">
    <property type="component" value="Unassembled WGS sequence"/>
</dbReference>
<dbReference type="OrthoDB" id="3238794at2759"/>
<dbReference type="PANTHER" id="PTHR10672:SF41">
    <property type="entry name" value="CLASS II ALDOLASE_ADDUCIN DOMAIN PROTEIN (AFU_ORTHOLOGUE AFUA_3G01330)"/>
    <property type="match status" value="1"/>
</dbReference>
<sequence>MVTSATIETVASAPSNTFRVSLQEDAAGKAVMDQRIARRSRISMRSGSISRAGWLRPSISLHDSQVIDCGPYRLLNIAAYMIHSAVHAARPDVICVAHSHSIYGRSFCALGRPLDIISQGACVLPRRLLTIQRSRPREEGEQIARTIGEKKALLL</sequence>
<dbReference type="Gene3D" id="3.40.225.10">
    <property type="entry name" value="Class II aldolase/adducin N-terminal domain"/>
    <property type="match status" value="1"/>
</dbReference>
<dbReference type="GO" id="GO:0051015">
    <property type="term" value="F:actin filament binding"/>
    <property type="evidence" value="ECO:0007669"/>
    <property type="project" value="TreeGrafter"/>
</dbReference>
<evidence type="ECO:0000259" key="1">
    <source>
        <dbReference type="Pfam" id="PF00596"/>
    </source>
</evidence>
<dbReference type="SUPFAM" id="SSF53639">
    <property type="entry name" value="AraD/HMP-PK domain-like"/>
    <property type="match status" value="1"/>
</dbReference>
<protein>
    <recommendedName>
        <fullName evidence="1">Class II aldolase/adducin N-terminal domain-containing protein</fullName>
    </recommendedName>
</protein>
<dbReference type="GO" id="GO:0005856">
    <property type="term" value="C:cytoskeleton"/>
    <property type="evidence" value="ECO:0007669"/>
    <property type="project" value="TreeGrafter"/>
</dbReference>
<dbReference type="InterPro" id="IPR001303">
    <property type="entry name" value="Aldolase_II/adducin_N"/>
</dbReference>
<dbReference type="AlphaFoldDB" id="A0A232M4R6"/>
<feature type="domain" description="Class II aldolase/adducin N-terminal" evidence="1">
    <location>
        <begin position="74"/>
        <end position="155"/>
    </location>
</feature>
<proteinExistence type="predicted"/>
<reference evidence="2 3" key="1">
    <citation type="journal article" date="2015" name="Environ. Microbiol.">
        <title>Metagenome sequence of Elaphomyces granulatus from sporocarp tissue reveals Ascomycota ectomycorrhizal fingerprints of genome expansion and a Proteobacteria-rich microbiome.</title>
        <authorList>
            <person name="Quandt C.A."/>
            <person name="Kohler A."/>
            <person name="Hesse C.N."/>
            <person name="Sharpton T.J."/>
            <person name="Martin F."/>
            <person name="Spatafora J.W."/>
        </authorList>
    </citation>
    <scope>NUCLEOTIDE SEQUENCE [LARGE SCALE GENOMIC DNA]</scope>
    <source>
        <strain evidence="2 3">OSC145934</strain>
    </source>
</reference>
<dbReference type="InterPro" id="IPR051017">
    <property type="entry name" value="Aldolase-II_Adducin_sf"/>
</dbReference>
<accession>A0A232M4R6</accession>
<keyword evidence="3" id="KW-1185">Reference proteome</keyword>
<organism evidence="2 3">
    <name type="scientific">Elaphomyces granulatus</name>
    <dbReference type="NCBI Taxonomy" id="519963"/>
    <lineage>
        <taxon>Eukaryota</taxon>
        <taxon>Fungi</taxon>
        <taxon>Dikarya</taxon>
        <taxon>Ascomycota</taxon>
        <taxon>Pezizomycotina</taxon>
        <taxon>Eurotiomycetes</taxon>
        <taxon>Eurotiomycetidae</taxon>
        <taxon>Eurotiales</taxon>
        <taxon>Elaphomycetaceae</taxon>
        <taxon>Elaphomyces</taxon>
    </lineage>
</organism>
<dbReference type="EMBL" id="NPHW01002485">
    <property type="protein sequence ID" value="OXV11376.1"/>
    <property type="molecule type" value="Genomic_DNA"/>
</dbReference>
<name>A0A232M4R6_9EURO</name>
<dbReference type="PANTHER" id="PTHR10672">
    <property type="entry name" value="ADDUCIN"/>
    <property type="match status" value="1"/>
</dbReference>
<evidence type="ECO:0000313" key="3">
    <source>
        <dbReference type="Proteomes" id="UP000243515"/>
    </source>
</evidence>